<feature type="domain" description="Motility protein B-like N-terminal" evidence="4">
    <location>
        <begin position="15"/>
        <end position="59"/>
    </location>
</feature>
<dbReference type="KEGG" id="aagg:ETAA8_20460"/>
<name>A0A517Y9W8_9BACT</name>
<sequence length="95" mass="10692">MLGLNSITTEPTDRTPDWLITYSDLMTLLLVMFVLLFSLSEFKQSEKFQGVARSIHAKFGRPDRPAEEAAQLDAIISSNLRAAHERRTELLGEAN</sequence>
<evidence type="ECO:0000256" key="1">
    <source>
        <dbReference type="ARBA" id="ARBA00004370"/>
    </source>
</evidence>
<dbReference type="Pfam" id="PF13677">
    <property type="entry name" value="MotB_plug"/>
    <property type="match status" value="1"/>
</dbReference>
<evidence type="ECO:0000256" key="3">
    <source>
        <dbReference type="SAM" id="Phobius"/>
    </source>
</evidence>
<proteinExistence type="predicted"/>
<keyword evidence="2 3" id="KW-0472">Membrane</keyword>
<evidence type="ECO:0000313" key="6">
    <source>
        <dbReference type="Proteomes" id="UP000315017"/>
    </source>
</evidence>
<dbReference type="AlphaFoldDB" id="A0A517Y9W8"/>
<keyword evidence="3" id="KW-1133">Transmembrane helix</keyword>
<dbReference type="RefSeq" id="WP_145087842.1">
    <property type="nucleotide sequence ID" value="NZ_CP036274.1"/>
</dbReference>
<protein>
    <submittedName>
        <fullName evidence="5">Flagellar motor protein MotS</fullName>
    </submittedName>
</protein>
<keyword evidence="5" id="KW-0969">Cilium</keyword>
<organism evidence="5 6">
    <name type="scientific">Anatilimnocola aggregata</name>
    <dbReference type="NCBI Taxonomy" id="2528021"/>
    <lineage>
        <taxon>Bacteria</taxon>
        <taxon>Pseudomonadati</taxon>
        <taxon>Planctomycetota</taxon>
        <taxon>Planctomycetia</taxon>
        <taxon>Pirellulales</taxon>
        <taxon>Pirellulaceae</taxon>
        <taxon>Anatilimnocola</taxon>
    </lineage>
</organism>
<evidence type="ECO:0000259" key="4">
    <source>
        <dbReference type="Pfam" id="PF13677"/>
    </source>
</evidence>
<evidence type="ECO:0000313" key="5">
    <source>
        <dbReference type="EMBL" id="QDU26962.1"/>
    </source>
</evidence>
<keyword evidence="6" id="KW-1185">Reference proteome</keyword>
<evidence type="ECO:0000256" key="2">
    <source>
        <dbReference type="ARBA" id="ARBA00023136"/>
    </source>
</evidence>
<reference evidence="5 6" key="1">
    <citation type="submission" date="2019-02" db="EMBL/GenBank/DDBJ databases">
        <title>Deep-cultivation of Planctomycetes and their phenomic and genomic characterization uncovers novel biology.</title>
        <authorList>
            <person name="Wiegand S."/>
            <person name="Jogler M."/>
            <person name="Boedeker C."/>
            <person name="Pinto D."/>
            <person name="Vollmers J."/>
            <person name="Rivas-Marin E."/>
            <person name="Kohn T."/>
            <person name="Peeters S.H."/>
            <person name="Heuer A."/>
            <person name="Rast P."/>
            <person name="Oberbeckmann S."/>
            <person name="Bunk B."/>
            <person name="Jeske O."/>
            <person name="Meyerdierks A."/>
            <person name="Storesund J.E."/>
            <person name="Kallscheuer N."/>
            <person name="Luecker S."/>
            <person name="Lage O.M."/>
            <person name="Pohl T."/>
            <person name="Merkel B.J."/>
            <person name="Hornburger P."/>
            <person name="Mueller R.-W."/>
            <person name="Bruemmer F."/>
            <person name="Labrenz M."/>
            <person name="Spormann A.M."/>
            <person name="Op den Camp H."/>
            <person name="Overmann J."/>
            <person name="Amann R."/>
            <person name="Jetten M.S.M."/>
            <person name="Mascher T."/>
            <person name="Medema M.H."/>
            <person name="Devos D.P."/>
            <person name="Kaster A.-K."/>
            <person name="Ovreas L."/>
            <person name="Rohde M."/>
            <person name="Galperin M.Y."/>
            <person name="Jogler C."/>
        </authorList>
    </citation>
    <scope>NUCLEOTIDE SEQUENCE [LARGE SCALE GENOMIC DNA]</scope>
    <source>
        <strain evidence="5 6">ETA_A8</strain>
    </source>
</reference>
<dbReference type="InterPro" id="IPR025713">
    <property type="entry name" value="MotB-like_N_dom"/>
</dbReference>
<keyword evidence="5" id="KW-0282">Flagellum</keyword>
<dbReference type="GO" id="GO:0016020">
    <property type="term" value="C:membrane"/>
    <property type="evidence" value="ECO:0007669"/>
    <property type="project" value="UniProtKB-SubCell"/>
</dbReference>
<dbReference type="Proteomes" id="UP000315017">
    <property type="component" value="Chromosome"/>
</dbReference>
<gene>
    <name evidence="5" type="ORF">ETAA8_20460</name>
</gene>
<feature type="transmembrane region" description="Helical" evidence="3">
    <location>
        <begin position="20"/>
        <end position="39"/>
    </location>
</feature>
<keyword evidence="5" id="KW-0966">Cell projection</keyword>
<comment type="subcellular location">
    <subcellularLocation>
        <location evidence="1">Membrane</location>
    </subcellularLocation>
</comment>
<dbReference type="EMBL" id="CP036274">
    <property type="protein sequence ID" value="QDU26962.1"/>
    <property type="molecule type" value="Genomic_DNA"/>
</dbReference>
<keyword evidence="3" id="KW-0812">Transmembrane</keyword>
<accession>A0A517Y9W8</accession>